<keyword evidence="5 9" id="KW-0464">Manganese</keyword>
<evidence type="ECO:0000313" key="13">
    <source>
        <dbReference type="EMBL" id="CCH29048.1"/>
    </source>
</evidence>
<dbReference type="STRING" id="1179773.BN6_17270"/>
<keyword evidence="2 9" id="KW-0479">Metal-binding</keyword>
<dbReference type="HOGENOM" id="CLU_045951_0_1_11"/>
<evidence type="ECO:0000256" key="4">
    <source>
        <dbReference type="ARBA" id="ARBA00023027"/>
    </source>
</evidence>
<gene>
    <name evidence="13" type="ordered locus">BN6_17270</name>
</gene>
<feature type="active site" description="Proton acceptor" evidence="7">
    <location>
        <position position="249"/>
    </location>
</feature>
<protein>
    <submittedName>
        <fullName evidence="13">Glycoside hydrolase family 4</fullName>
    </submittedName>
</protein>
<comment type="cofactor">
    <cofactor evidence="11">
        <name>NAD(+)</name>
        <dbReference type="ChEBI" id="CHEBI:57540"/>
    </cofactor>
    <text evidence="11">Binds 1 NAD(+) per subunit.</text>
</comment>
<keyword evidence="9" id="KW-0533">Nickel</keyword>
<evidence type="ECO:0000256" key="3">
    <source>
        <dbReference type="ARBA" id="ARBA00022801"/>
    </source>
</evidence>
<sequence length="423" mass="45009">MRLVILGGGGFRVPLVHRALVAAGWVDELVLHDVDATRLARIRAVLDGGPRTTATTDLDEALRGADFVFSAIRVGGLAGRATDEEVAHAHGVLGQETVGAGGVAYGLRTVPVARDIARRIARLAPEAWVINFTNPAGLITEAMAEHLGPRVIGICDSPVGLCRRVAHALGVTGDGVTGDGVTGDGVTGEGVTFDYAGLNHLGWLQGVRRGGEDLLPGLLADSEALLSFEEGRLFGVEFLQALGVVPNEYLHYYYDTRDALGDDRGGFLLRQQKRFYQGEVDWETTRLEREATYMKQERDSLEGGGYEHVALDLMQAIASKETARLILNVRNGSTLSTVDSDAVVEVPCEVDAGGARPLPVSPLPDHAAGLVTSVKAVDRLVLEGTRAAALKAFALHPLVDSVGTAKSLLDTYIQRHPGLAYLS</sequence>
<accession>K0JXX2</accession>
<dbReference type="GO" id="GO:0016616">
    <property type="term" value="F:oxidoreductase activity, acting on the CH-OH group of donors, NAD or NADP as acceptor"/>
    <property type="evidence" value="ECO:0007669"/>
    <property type="project" value="InterPro"/>
</dbReference>
<feature type="binding site" evidence="8">
    <location>
        <position position="134"/>
    </location>
    <ligand>
        <name>substrate</name>
    </ligand>
</feature>
<evidence type="ECO:0000259" key="12">
    <source>
        <dbReference type="Pfam" id="PF11975"/>
    </source>
</evidence>
<comment type="similarity">
    <text evidence="1 11">Belongs to the glycosyl hydrolase 4 family.</text>
</comment>
<keyword evidence="14" id="KW-1185">Reference proteome</keyword>
<dbReference type="InterPro" id="IPR022616">
    <property type="entry name" value="Glyco_hydro_4_C"/>
</dbReference>
<dbReference type="AlphaFoldDB" id="K0JXX2"/>
<dbReference type="InterPro" id="IPR036291">
    <property type="entry name" value="NAD(P)-bd_dom_sf"/>
</dbReference>
<dbReference type="PATRIC" id="fig|1179773.3.peg.1731"/>
<feature type="binding site" evidence="8">
    <location>
        <position position="80"/>
    </location>
    <ligand>
        <name>substrate</name>
    </ligand>
</feature>
<dbReference type="Gene3D" id="3.90.110.10">
    <property type="entry name" value="Lactate dehydrogenase/glycoside hydrolase, family 4, C-terminal"/>
    <property type="match status" value="1"/>
</dbReference>
<dbReference type="InterPro" id="IPR001088">
    <property type="entry name" value="Glyco_hydro_4"/>
</dbReference>
<feature type="active site" description="Proton donor" evidence="7">
    <location>
        <position position="156"/>
    </location>
</feature>
<keyword evidence="9" id="KW-0408">Iron</keyword>
<evidence type="ECO:0000256" key="10">
    <source>
        <dbReference type="PIRSR" id="PIRSR601088-4"/>
    </source>
</evidence>
<dbReference type="GO" id="GO:0046872">
    <property type="term" value="F:metal ion binding"/>
    <property type="evidence" value="ECO:0007669"/>
    <property type="project" value="UniProtKB-KW"/>
</dbReference>
<evidence type="ECO:0000256" key="11">
    <source>
        <dbReference type="RuleBase" id="RU361152"/>
    </source>
</evidence>
<keyword evidence="6 11" id="KW-0326">Glycosidase</keyword>
<dbReference type="Gene3D" id="3.40.50.720">
    <property type="entry name" value="NAD(P)-binding Rossmann-like Domain"/>
    <property type="match status" value="1"/>
</dbReference>
<keyword evidence="3 11" id="KW-0378">Hydrolase</keyword>
<evidence type="ECO:0000256" key="8">
    <source>
        <dbReference type="PIRSR" id="PIRSR601088-2"/>
    </source>
</evidence>
<dbReference type="InterPro" id="IPR015955">
    <property type="entry name" value="Lactate_DH/Glyco_Ohase_4_C"/>
</dbReference>
<dbReference type="PANTHER" id="PTHR32092:SF5">
    <property type="entry name" value="6-PHOSPHO-BETA-GLUCOSIDASE"/>
    <property type="match status" value="1"/>
</dbReference>
<organism evidence="13 14">
    <name type="scientific">Saccharothrix espanaensis (strain ATCC 51144 / DSM 44229 / JCM 9112 / NBRC 15066 / NRRL 15764)</name>
    <dbReference type="NCBI Taxonomy" id="1179773"/>
    <lineage>
        <taxon>Bacteria</taxon>
        <taxon>Bacillati</taxon>
        <taxon>Actinomycetota</taxon>
        <taxon>Actinomycetes</taxon>
        <taxon>Pseudonocardiales</taxon>
        <taxon>Pseudonocardiaceae</taxon>
        <taxon>Saccharothrix</taxon>
    </lineage>
</organism>
<evidence type="ECO:0000256" key="9">
    <source>
        <dbReference type="PIRSR" id="PIRSR601088-3"/>
    </source>
</evidence>
<name>K0JXX2_SACES</name>
<dbReference type="Proteomes" id="UP000006281">
    <property type="component" value="Chromosome"/>
</dbReference>
<keyword evidence="4 11" id="KW-0520">NAD</keyword>
<reference evidence="13 14" key="1">
    <citation type="journal article" date="2012" name="BMC Genomics">
        <title>Complete genome sequence of Saccharothrix espanaensis DSM 44229T and comparison to the other completely sequenced Pseudonocardiaceae.</title>
        <authorList>
            <person name="Strobel T."/>
            <person name="Al-Dilaimi A."/>
            <person name="Blom J."/>
            <person name="Gessner A."/>
            <person name="Kalinowski J."/>
            <person name="Luzhetska M."/>
            <person name="Puhler A."/>
            <person name="Szczepanowski R."/>
            <person name="Bechthold A."/>
            <person name="Ruckert C."/>
        </authorList>
    </citation>
    <scope>NUCLEOTIDE SEQUENCE [LARGE SCALE GENOMIC DNA]</scope>
    <source>
        <strain evidence="14">ATCC 51144 / DSM 44229 / JCM 9112 / NBRC 15066 / NRRL 15764</strain>
    </source>
</reference>
<feature type="site" description="Increases basicity of active site Tyr" evidence="10">
    <location>
        <position position="96"/>
    </location>
</feature>
<dbReference type="PRINTS" id="PR00732">
    <property type="entry name" value="GLHYDRLASE4"/>
</dbReference>
<dbReference type="eggNOG" id="COG1486">
    <property type="taxonomic scope" value="Bacteria"/>
</dbReference>
<dbReference type="Pfam" id="PF02056">
    <property type="entry name" value="Glyco_hydro_4"/>
    <property type="match status" value="1"/>
</dbReference>
<dbReference type="Pfam" id="PF11975">
    <property type="entry name" value="Glyco_hydro_4C"/>
    <property type="match status" value="1"/>
</dbReference>
<dbReference type="PROSITE" id="PS01324">
    <property type="entry name" value="GLYCOSYL_HYDROL_F4"/>
    <property type="match status" value="1"/>
</dbReference>
<proteinExistence type="inferred from homology"/>
<evidence type="ECO:0000256" key="6">
    <source>
        <dbReference type="ARBA" id="ARBA00023295"/>
    </source>
</evidence>
<dbReference type="SUPFAM" id="SSF51735">
    <property type="entry name" value="NAD(P)-binding Rossmann-fold domains"/>
    <property type="match status" value="1"/>
</dbReference>
<dbReference type="KEGG" id="sesp:BN6_17270"/>
<evidence type="ECO:0000313" key="14">
    <source>
        <dbReference type="Proteomes" id="UP000006281"/>
    </source>
</evidence>
<feature type="binding site" evidence="9">
    <location>
        <position position="155"/>
    </location>
    <ligand>
        <name>Mn(2+)</name>
        <dbReference type="ChEBI" id="CHEBI:29035"/>
    </ligand>
</feature>
<dbReference type="SUPFAM" id="SSF56327">
    <property type="entry name" value="LDH C-terminal domain-like"/>
    <property type="match status" value="1"/>
</dbReference>
<dbReference type="GO" id="GO:0004553">
    <property type="term" value="F:hydrolase activity, hydrolyzing O-glycosyl compounds"/>
    <property type="evidence" value="ECO:0007669"/>
    <property type="project" value="InterPro"/>
</dbReference>
<keyword evidence="9" id="KW-0170">Cobalt</keyword>
<dbReference type="InterPro" id="IPR019802">
    <property type="entry name" value="GlycHydrolase_4_CS"/>
</dbReference>
<dbReference type="PANTHER" id="PTHR32092">
    <property type="entry name" value="6-PHOSPHO-BETA-GLUCOSIDASE-RELATED"/>
    <property type="match status" value="1"/>
</dbReference>
<feature type="binding site" evidence="9">
    <location>
        <position position="200"/>
    </location>
    <ligand>
        <name>Mn(2+)</name>
        <dbReference type="ChEBI" id="CHEBI:29035"/>
    </ligand>
</feature>
<evidence type="ECO:0000256" key="5">
    <source>
        <dbReference type="ARBA" id="ARBA00023211"/>
    </source>
</evidence>
<dbReference type="OrthoDB" id="9767022at2"/>
<evidence type="ECO:0000256" key="1">
    <source>
        <dbReference type="ARBA" id="ARBA00010141"/>
    </source>
</evidence>
<dbReference type="BioCyc" id="SESP1179773:BN6_RS08470-MONOMER"/>
<evidence type="ECO:0000256" key="7">
    <source>
        <dbReference type="PIRSR" id="PIRSR601088-1"/>
    </source>
</evidence>
<dbReference type="RefSeq" id="WP_015099161.1">
    <property type="nucleotide sequence ID" value="NC_019673.1"/>
</dbReference>
<dbReference type="GO" id="GO:0005975">
    <property type="term" value="P:carbohydrate metabolic process"/>
    <property type="evidence" value="ECO:0007669"/>
    <property type="project" value="InterPro"/>
</dbReference>
<evidence type="ECO:0000256" key="2">
    <source>
        <dbReference type="ARBA" id="ARBA00022723"/>
    </source>
</evidence>
<dbReference type="EMBL" id="HE804045">
    <property type="protein sequence ID" value="CCH29048.1"/>
    <property type="molecule type" value="Genomic_DNA"/>
</dbReference>
<feature type="domain" description="Glycosyl hydrolase family 4 C-terminal" evidence="12">
    <location>
        <begin position="195"/>
        <end position="399"/>
    </location>
</feature>